<accession>A0A7L4ZQK4</accession>
<organism evidence="1 2">
    <name type="scientific">Kordia antarctica</name>
    <dbReference type="NCBI Taxonomy" id="1218801"/>
    <lineage>
        <taxon>Bacteria</taxon>
        <taxon>Pseudomonadati</taxon>
        <taxon>Bacteroidota</taxon>
        <taxon>Flavobacteriia</taxon>
        <taxon>Flavobacteriales</taxon>
        <taxon>Flavobacteriaceae</taxon>
        <taxon>Kordia</taxon>
    </lineage>
</organism>
<reference evidence="1 2" key="1">
    <citation type="journal article" date="2013" name="Int. J. Syst. Evol. Microbiol.">
        <title>Kordia antarctica sp. nov., isolated from Antarctic seawater.</title>
        <authorList>
            <person name="Baek K."/>
            <person name="Choi A."/>
            <person name="Kang I."/>
            <person name="Lee K."/>
            <person name="Cho J.C."/>
        </authorList>
    </citation>
    <scope>NUCLEOTIDE SEQUENCE [LARGE SCALE GENOMIC DNA]</scope>
    <source>
        <strain evidence="1 2">IMCC3317</strain>
    </source>
</reference>
<dbReference type="RefSeq" id="WP_160131318.1">
    <property type="nucleotide sequence ID" value="NZ_CP019288.1"/>
</dbReference>
<evidence type="ECO:0000313" key="2">
    <source>
        <dbReference type="Proteomes" id="UP000464657"/>
    </source>
</evidence>
<evidence type="ECO:0000313" key="1">
    <source>
        <dbReference type="EMBL" id="QHI38790.1"/>
    </source>
</evidence>
<dbReference type="Proteomes" id="UP000464657">
    <property type="component" value="Chromosome"/>
</dbReference>
<sequence>MKKKNLKNLKLVKENISKLEVKESDKLKGGTGGGSYCNTCFDCWLH</sequence>
<dbReference type="KEGG" id="kan:IMCC3317_41900"/>
<protein>
    <submittedName>
        <fullName evidence="1">Uncharacterized protein</fullName>
    </submittedName>
</protein>
<gene>
    <name evidence="1" type="ORF">IMCC3317_41900</name>
</gene>
<name>A0A7L4ZQK4_9FLAO</name>
<keyword evidence="2" id="KW-1185">Reference proteome</keyword>
<dbReference type="EMBL" id="CP019288">
    <property type="protein sequence ID" value="QHI38790.1"/>
    <property type="molecule type" value="Genomic_DNA"/>
</dbReference>
<proteinExistence type="predicted"/>
<dbReference type="AlphaFoldDB" id="A0A7L4ZQK4"/>
<dbReference type="OrthoDB" id="1454661at2"/>